<keyword evidence="1" id="KW-1133">Transmembrane helix</keyword>
<keyword evidence="1" id="KW-0812">Transmembrane</keyword>
<evidence type="ECO:0000313" key="3">
    <source>
        <dbReference type="WBParaSite" id="ACRNAN_scaffold1760.g19229.t1"/>
    </source>
</evidence>
<name>A0A914D4E5_9BILA</name>
<feature type="transmembrane region" description="Helical" evidence="1">
    <location>
        <begin position="58"/>
        <end position="78"/>
    </location>
</feature>
<keyword evidence="1" id="KW-0472">Membrane</keyword>
<dbReference type="Proteomes" id="UP000887540">
    <property type="component" value="Unplaced"/>
</dbReference>
<keyword evidence="2" id="KW-1185">Reference proteome</keyword>
<protein>
    <submittedName>
        <fullName evidence="3">Uncharacterized protein</fullName>
    </submittedName>
</protein>
<organism evidence="2 3">
    <name type="scientific">Acrobeloides nanus</name>
    <dbReference type="NCBI Taxonomy" id="290746"/>
    <lineage>
        <taxon>Eukaryota</taxon>
        <taxon>Metazoa</taxon>
        <taxon>Ecdysozoa</taxon>
        <taxon>Nematoda</taxon>
        <taxon>Chromadorea</taxon>
        <taxon>Rhabditida</taxon>
        <taxon>Tylenchina</taxon>
        <taxon>Cephalobomorpha</taxon>
        <taxon>Cephaloboidea</taxon>
        <taxon>Cephalobidae</taxon>
        <taxon>Acrobeloides</taxon>
    </lineage>
</organism>
<dbReference type="AlphaFoldDB" id="A0A914D4E5"/>
<evidence type="ECO:0000256" key="1">
    <source>
        <dbReference type="SAM" id="Phobius"/>
    </source>
</evidence>
<feature type="transmembrane region" description="Helical" evidence="1">
    <location>
        <begin position="7"/>
        <end position="25"/>
    </location>
</feature>
<reference evidence="3" key="1">
    <citation type="submission" date="2022-11" db="UniProtKB">
        <authorList>
            <consortium name="WormBaseParasite"/>
        </authorList>
    </citation>
    <scope>IDENTIFICATION</scope>
</reference>
<evidence type="ECO:0000313" key="2">
    <source>
        <dbReference type="Proteomes" id="UP000887540"/>
    </source>
</evidence>
<proteinExistence type="predicted"/>
<sequence length="90" mass="10182">MSIFTSFILDGPAIFALYAFLPLMFTPVELAFGWPLTIVAYYLSVVALRYLRPIVSMSFMFTGVAALQALMACIVYKYRHSIFVIKKNNS</sequence>
<dbReference type="WBParaSite" id="ACRNAN_scaffold1760.g19229.t1">
    <property type="protein sequence ID" value="ACRNAN_scaffold1760.g19229.t1"/>
    <property type="gene ID" value="ACRNAN_scaffold1760.g19229"/>
</dbReference>
<accession>A0A914D4E5</accession>